<gene>
    <name evidence="1" type="ORF">STVIR_0117</name>
</gene>
<dbReference type="EMBL" id="AMLP01000006">
    <property type="protein sequence ID" value="ELS58917.1"/>
    <property type="molecule type" value="Genomic_DNA"/>
</dbReference>
<dbReference type="RefSeq" id="WP_003995462.1">
    <property type="nucleotide sequence ID" value="NZ_AMLP01000006.1"/>
</dbReference>
<sequence length="60" mass="5824">MAASTIANAAPAPNPCPGPITQGVLPLAGVPAKTLGSIVHPNVAAPNTQGLLNKIAFGVL</sequence>
<accession>L8PU35</accession>
<dbReference type="Proteomes" id="UP000011205">
    <property type="component" value="Unassembled WGS sequence"/>
</dbReference>
<evidence type="ECO:0000313" key="2">
    <source>
        <dbReference type="Proteomes" id="UP000011205"/>
    </source>
</evidence>
<comment type="caution">
    <text evidence="1">The sequence shown here is derived from an EMBL/GenBank/DDBJ whole genome shotgun (WGS) entry which is preliminary data.</text>
</comment>
<proteinExistence type="predicted"/>
<reference evidence="1 2" key="1">
    <citation type="journal article" date="2013" name="Genome Announc.">
        <title>Draft Genome Sequence of Streptomyces viridochromogenes Strain Tu57, Producer of Avilamycin.</title>
        <authorList>
            <person name="Gruning B.A."/>
            <person name="Erxleben A."/>
            <person name="Hahnlein A."/>
            <person name="Gunther S."/>
        </authorList>
    </citation>
    <scope>NUCLEOTIDE SEQUENCE [LARGE SCALE GENOMIC DNA]</scope>
    <source>
        <strain evidence="1 2">Tue57</strain>
    </source>
</reference>
<dbReference type="PATRIC" id="fig|1160705.3.peg.114"/>
<dbReference type="AlphaFoldDB" id="L8PU35"/>
<evidence type="ECO:0000313" key="1">
    <source>
        <dbReference type="EMBL" id="ELS58917.1"/>
    </source>
</evidence>
<protein>
    <submittedName>
        <fullName evidence="1">Uncharacterized protein</fullName>
    </submittedName>
</protein>
<organism evidence="1 2">
    <name type="scientific">Streptomyces viridochromogenes Tue57</name>
    <dbReference type="NCBI Taxonomy" id="1160705"/>
    <lineage>
        <taxon>Bacteria</taxon>
        <taxon>Bacillati</taxon>
        <taxon>Actinomycetota</taxon>
        <taxon>Actinomycetes</taxon>
        <taxon>Kitasatosporales</taxon>
        <taxon>Streptomycetaceae</taxon>
        <taxon>Streptomyces</taxon>
    </lineage>
</organism>
<name>L8PU35_STRVR</name>